<feature type="non-terminal residue" evidence="1">
    <location>
        <position position="70"/>
    </location>
</feature>
<comment type="caution">
    <text evidence="1">The sequence shown here is derived from an EMBL/GenBank/DDBJ whole genome shotgun (WGS) entry which is preliminary data.</text>
</comment>
<sequence length="70" mass="8027">DIISIDRNTRYNQDKAVTLIHEEKSLTKGLEEEDAHIDNLKEVLDNVNKLTDPSQGLSLGQFAQMFRELQ</sequence>
<evidence type="ECO:0000313" key="1">
    <source>
        <dbReference type="EMBL" id="KAF2890719.1"/>
    </source>
</evidence>
<dbReference type="Proteomes" id="UP000801492">
    <property type="component" value="Unassembled WGS sequence"/>
</dbReference>
<dbReference type="AlphaFoldDB" id="A0A8K0CQG4"/>
<evidence type="ECO:0000313" key="2">
    <source>
        <dbReference type="Proteomes" id="UP000801492"/>
    </source>
</evidence>
<name>A0A8K0CQG4_IGNLU</name>
<keyword evidence="2" id="KW-1185">Reference proteome</keyword>
<proteinExistence type="predicted"/>
<protein>
    <submittedName>
        <fullName evidence="1">Uncharacterized protein</fullName>
    </submittedName>
</protein>
<feature type="non-terminal residue" evidence="1">
    <location>
        <position position="1"/>
    </location>
</feature>
<accession>A0A8K0CQG4</accession>
<gene>
    <name evidence="1" type="ORF">ILUMI_15454</name>
</gene>
<dbReference type="EMBL" id="VTPC01047602">
    <property type="protein sequence ID" value="KAF2890719.1"/>
    <property type="molecule type" value="Genomic_DNA"/>
</dbReference>
<reference evidence="1" key="1">
    <citation type="submission" date="2019-08" db="EMBL/GenBank/DDBJ databases">
        <title>The genome of the North American firefly Photinus pyralis.</title>
        <authorList>
            <consortium name="Photinus pyralis genome working group"/>
            <person name="Fallon T.R."/>
            <person name="Sander Lower S.E."/>
            <person name="Weng J.-K."/>
        </authorList>
    </citation>
    <scope>NUCLEOTIDE SEQUENCE</scope>
    <source>
        <strain evidence="1">TRF0915ILg1</strain>
        <tissue evidence="1">Whole body</tissue>
    </source>
</reference>
<organism evidence="1 2">
    <name type="scientific">Ignelater luminosus</name>
    <name type="common">Cucubano</name>
    <name type="synonym">Pyrophorus luminosus</name>
    <dbReference type="NCBI Taxonomy" id="2038154"/>
    <lineage>
        <taxon>Eukaryota</taxon>
        <taxon>Metazoa</taxon>
        <taxon>Ecdysozoa</taxon>
        <taxon>Arthropoda</taxon>
        <taxon>Hexapoda</taxon>
        <taxon>Insecta</taxon>
        <taxon>Pterygota</taxon>
        <taxon>Neoptera</taxon>
        <taxon>Endopterygota</taxon>
        <taxon>Coleoptera</taxon>
        <taxon>Polyphaga</taxon>
        <taxon>Elateriformia</taxon>
        <taxon>Elateroidea</taxon>
        <taxon>Elateridae</taxon>
        <taxon>Agrypninae</taxon>
        <taxon>Pyrophorini</taxon>
        <taxon>Ignelater</taxon>
    </lineage>
</organism>